<evidence type="ECO:0000313" key="10">
    <source>
        <dbReference type="Proteomes" id="UP000289372"/>
    </source>
</evidence>
<dbReference type="PANTHER" id="PTHR43072:SF23">
    <property type="entry name" value="UPF0039 PROTEIN C11D3.02C"/>
    <property type="match status" value="1"/>
</dbReference>
<keyword evidence="1 7" id="KW-0808">Transferase</keyword>
<feature type="domain" description="N-acetyltransferase" evidence="5">
    <location>
        <begin position="1"/>
        <end position="160"/>
    </location>
</feature>
<keyword evidence="9" id="KW-1185">Reference proteome</keyword>
<dbReference type="KEGG" id="xpe:BJD13_19980"/>
<dbReference type="Pfam" id="PF00583">
    <property type="entry name" value="Acetyltransf_1"/>
    <property type="match status" value="1"/>
</dbReference>
<evidence type="ECO:0000313" key="9">
    <source>
        <dbReference type="Proteomes" id="UP000035369"/>
    </source>
</evidence>
<evidence type="ECO:0000313" key="8">
    <source>
        <dbReference type="EMBL" id="RXD50979.1"/>
    </source>
</evidence>
<comment type="catalytic activity">
    <reaction evidence="3">
        <text>L-methionine sulfoximine + acetyl-CoA = N-acetyl-L-methionine sulfoximine + CoA + H(+)</text>
        <dbReference type="Rhea" id="RHEA:47660"/>
        <dbReference type="ChEBI" id="CHEBI:15378"/>
        <dbReference type="ChEBI" id="CHEBI:57287"/>
        <dbReference type="ChEBI" id="CHEBI:57288"/>
        <dbReference type="ChEBI" id="CHEBI:87826"/>
        <dbReference type="ChEBI" id="CHEBI:87827"/>
    </reaction>
</comment>
<reference evidence="7 11" key="3">
    <citation type="submission" date="2019-11" db="EMBL/GenBank/DDBJ databases">
        <title>Genome-resolved metagenomics to study the prevalence of co-infection and intraspecific heterogeneity among plant pathogen metapopulations.</title>
        <authorList>
            <person name="Newberry E."/>
            <person name="Bhandari R."/>
            <person name="Kemble J."/>
            <person name="Sikora E."/>
            <person name="Potnis N."/>
        </authorList>
    </citation>
    <scope>NUCLEOTIDE SEQUENCE [LARGE SCALE GENOMIC DNA]</scope>
    <source>
        <strain evidence="7">Xp_Tom_Tuscaloosa_18b</strain>
    </source>
</reference>
<dbReference type="EMBL" id="PUUL01000110">
    <property type="protein sequence ID" value="RXD50979.1"/>
    <property type="molecule type" value="Genomic_DNA"/>
</dbReference>
<gene>
    <name evidence="8" type="ORF">DB769_17890</name>
    <name evidence="7" type="ORF">G3W61_05710</name>
    <name evidence="6" type="ORF">XP315_12910</name>
</gene>
<evidence type="ECO:0000256" key="4">
    <source>
        <dbReference type="ARBA" id="ARBA00051334"/>
    </source>
</evidence>
<sequence length="173" mass="19076">MHIVDCSHARHASAILDIFNEAIANSTALYDYRPRPPESMVGWFATKQAGGFPVIGVEHDDGTLMGFASYGTFRAWPAFKYSVEHSIYVHRDHRGKGLGRLLLQALIAAAQVRGVHVLVGGIDASNQASIALHEQFGFTHAGTVREAGFKFGRWLDLAFYQRILDTPADPHDD</sequence>
<evidence type="ECO:0000259" key="5">
    <source>
        <dbReference type="PROSITE" id="PS51186"/>
    </source>
</evidence>
<dbReference type="CDD" id="cd04301">
    <property type="entry name" value="NAT_SF"/>
    <property type="match status" value="1"/>
</dbReference>
<comment type="caution">
    <text evidence="7">The sequence shown here is derived from an EMBL/GenBank/DDBJ whole genome shotgun (WGS) entry which is preliminary data.</text>
</comment>
<evidence type="ECO:0000313" key="11">
    <source>
        <dbReference type="Proteomes" id="UP000471082"/>
    </source>
</evidence>
<evidence type="ECO:0000313" key="6">
    <source>
        <dbReference type="EMBL" id="KLC05229.1"/>
    </source>
</evidence>
<dbReference type="GeneID" id="97511977"/>
<dbReference type="PANTHER" id="PTHR43072">
    <property type="entry name" value="N-ACETYLTRANSFERASE"/>
    <property type="match status" value="1"/>
</dbReference>
<dbReference type="EMBL" id="JAAGYU010000017">
    <property type="protein sequence ID" value="NEL75753.1"/>
    <property type="molecule type" value="Genomic_DNA"/>
</dbReference>
<name>A0A0G9EJK8_XANPE</name>
<organism evidence="7 11">
    <name type="scientific">Xanthomonas perforans</name>
    <dbReference type="NCBI Taxonomy" id="442694"/>
    <lineage>
        <taxon>Bacteria</taxon>
        <taxon>Pseudomonadati</taxon>
        <taxon>Pseudomonadota</taxon>
        <taxon>Gammaproteobacteria</taxon>
        <taxon>Lysobacterales</taxon>
        <taxon>Lysobacteraceae</taxon>
        <taxon>Xanthomonas</taxon>
    </lineage>
</organism>
<dbReference type="Proteomes" id="UP000471082">
    <property type="component" value="Unassembled WGS sequence"/>
</dbReference>
<dbReference type="AlphaFoldDB" id="A0A0G9EJK8"/>
<protein>
    <submittedName>
        <fullName evidence="6 7">Acetyltransferase</fullName>
    </submittedName>
</protein>
<dbReference type="Proteomes" id="UP000289372">
    <property type="component" value="Unassembled WGS sequence"/>
</dbReference>
<accession>A0A0G9EJK8</accession>
<evidence type="ECO:0000313" key="7">
    <source>
        <dbReference type="EMBL" id="NEL75753.1"/>
    </source>
</evidence>
<proteinExistence type="predicted"/>
<evidence type="ECO:0000256" key="1">
    <source>
        <dbReference type="ARBA" id="ARBA00022679"/>
    </source>
</evidence>
<comment type="catalytic activity">
    <reaction evidence="4">
        <text>L-methionine sulfone + acetyl-CoA = N-acetyl-L-methionine sulfone + CoA + H(+)</text>
        <dbReference type="Rhea" id="RHEA:47656"/>
        <dbReference type="ChEBI" id="CHEBI:15378"/>
        <dbReference type="ChEBI" id="CHEBI:57287"/>
        <dbReference type="ChEBI" id="CHEBI:57288"/>
        <dbReference type="ChEBI" id="CHEBI:87824"/>
        <dbReference type="ChEBI" id="CHEBI:87825"/>
    </reaction>
</comment>
<dbReference type="FunFam" id="3.40.630.30:FF:000026">
    <property type="entry name" value="Phosphinothricin acetyltransferase"/>
    <property type="match status" value="1"/>
</dbReference>
<dbReference type="PROSITE" id="PS51186">
    <property type="entry name" value="GNAT"/>
    <property type="match status" value="1"/>
</dbReference>
<dbReference type="InterPro" id="IPR016181">
    <property type="entry name" value="Acyl_CoA_acyltransferase"/>
</dbReference>
<dbReference type="RefSeq" id="WP_008572803.1">
    <property type="nucleotide sequence ID" value="NZ_CP018475.1"/>
</dbReference>
<dbReference type="GO" id="GO:0016747">
    <property type="term" value="F:acyltransferase activity, transferring groups other than amino-acyl groups"/>
    <property type="evidence" value="ECO:0007669"/>
    <property type="project" value="InterPro"/>
</dbReference>
<keyword evidence="2" id="KW-0012">Acyltransferase</keyword>
<dbReference type="Gene3D" id="3.40.630.30">
    <property type="match status" value="1"/>
</dbReference>
<dbReference type="Proteomes" id="UP000035369">
    <property type="component" value="Unassembled WGS sequence"/>
</dbReference>
<evidence type="ECO:0000256" key="3">
    <source>
        <dbReference type="ARBA" id="ARBA00050603"/>
    </source>
</evidence>
<dbReference type="InterPro" id="IPR000182">
    <property type="entry name" value="GNAT_dom"/>
</dbReference>
<dbReference type="SUPFAM" id="SSF55729">
    <property type="entry name" value="Acyl-CoA N-acyltransferases (Nat)"/>
    <property type="match status" value="1"/>
</dbReference>
<dbReference type="EMBL" id="JZUY01000041">
    <property type="protein sequence ID" value="KLC05229.1"/>
    <property type="molecule type" value="Genomic_DNA"/>
</dbReference>
<reference evidence="6 9" key="1">
    <citation type="submission" date="2015-02" db="EMBL/GenBank/DDBJ databases">
        <title>Whole genome sequencing of multiple isolates of three species of pepper and tomato-infecting xanthomonads reveals genetic diversity in field strains and pinpoints effectors responsible for host specificity.</title>
        <authorList>
            <person name="Schwartz A."/>
            <person name="Dahlbeck D."/>
            <person name="Staskawicz B."/>
            <person name="Bart R."/>
            <person name="Potnis N."/>
            <person name="Minsavage G."/>
            <person name="Timilsina S."/>
            <person name="Goss E."/>
            <person name="Jones J."/>
            <person name="Vallad G."/>
            <person name="Barak J."/>
            <person name="Miller S."/>
            <person name="Ritchie D."/>
            <person name="Martins J.Jr."/>
            <person name="Patane J.S."/>
            <person name="Setubal J.C."/>
        </authorList>
    </citation>
    <scope>NUCLEOTIDE SEQUENCE [LARGE SCALE GENOMIC DNA]</scope>
    <source>
        <strain evidence="6 9">Xp3-15</strain>
    </source>
</reference>
<reference evidence="8 10" key="2">
    <citation type="submission" date="2018-02" db="EMBL/GenBank/DDBJ databases">
        <title>Characterization of Xanthomonas diversity in transplant houses and field plants.</title>
        <authorList>
            <person name="Abrahamian P."/>
            <person name="Timilsina S."/>
            <person name="Minsavage G.V."/>
            <person name="Goss E.M."/>
            <person name="Jones J.B."/>
            <person name="Vallad G.E."/>
        </authorList>
    </citation>
    <scope>NUCLEOTIDE SEQUENCE [LARGE SCALE GENOMIC DNA]</scope>
    <source>
        <strain evidence="8 10">GEV2132</strain>
    </source>
</reference>
<evidence type="ECO:0000256" key="2">
    <source>
        <dbReference type="ARBA" id="ARBA00023315"/>
    </source>
</evidence>